<evidence type="ECO:0000259" key="2">
    <source>
        <dbReference type="Pfam" id="PF05970"/>
    </source>
</evidence>
<keyword evidence="4" id="KW-1185">Reference proteome</keyword>
<keyword evidence="1" id="KW-0347">Helicase</keyword>
<evidence type="ECO:0000256" key="1">
    <source>
        <dbReference type="RuleBase" id="RU363044"/>
    </source>
</evidence>
<keyword evidence="1" id="KW-0067">ATP-binding</keyword>
<reference evidence="3 4" key="1">
    <citation type="submission" date="2024-01" db="EMBL/GenBank/DDBJ databases">
        <title>The complete chloroplast genome sequence of Lithospermum erythrorhizon: insights into the phylogenetic relationship among Boraginaceae species and the maternal lineages of purple gromwells.</title>
        <authorList>
            <person name="Okada T."/>
            <person name="Watanabe K."/>
        </authorList>
    </citation>
    <scope>NUCLEOTIDE SEQUENCE [LARGE SCALE GENOMIC DNA]</scope>
</reference>
<dbReference type="EC" id="5.6.2.3" evidence="1"/>
<dbReference type="GO" id="GO:0006281">
    <property type="term" value="P:DNA repair"/>
    <property type="evidence" value="ECO:0007669"/>
    <property type="project" value="UniProtKB-KW"/>
</dbReference>
<keyword evidence="1" id="KW-0378">Hydrolase</keyword>
<keyword evidence="1" id="KW-0227">DNA damage</keyword>
<dbReference type="PANTHER" id="PTHR10492">
    <property type="match status" value="1"/>
</dbReference>
<dbReference type="EMBL" id="BAABME010003264">
    <property type="protein sequence ID" value="GAA0158117.1"/>
    <property type="molecule type" value="Genomic_DNA"/>
</dbReference>
<dbReference type="Proteomes" id="UP001454036">
    <property type="component" value="Unassembled WGS sequence"/>
</dbReference>
<comment type="similarity">
    <text evidence="1">Belongs to the helicase family.</text>
</comment>
<keyword evidence="1" id="KW-0547">Nucleotide-binding</keyword>
<organism evidence="3 4">
    <name type="scientific">Lithospermum erythrorhizon</name>
    <name type="common">Purple gromwell</name>
    <name type="synonym">Lithospermum officinale var. erythrorhizon</name>
    <dbReference type="NCBI Taxonomy" id="34254"/>
    <lineage>
        <taxon>Eukaryota</taxon>
        <taxon>Viridiplantae</taxon>
        <taxon>Streptophyta</taxon>
        <taxon>Embryophyta</taxon>
        <taxon>Tracheophyta</taxon>
        <taxon>Spermatophyta</taxon>
        <taxon>Magnoliopsida</taxon>
        <taxon>eudicotyledons</taxon>
        <taxon>Gunneridae</taxon>
        <taxon>Pentapetalae</taxon>
        <taxon>asterids</taxon>
        <taxon>lamiids</taxon>
        <taxon>Boraginales</taxon>
        <taxon>Boraginaceae</taxon>
        <taxon>Boraginoideae</taxon>
        <taxon>Lithospermeae</taxon>
        <taxon>Lithospermum</taxon>
    </lineage>
</organism>
<keyword evidence="1" id="KW-0234">DNA repair</keyword>
<comment type="catalytic activity">
    <reaction evidence="1">
        <text>ATP + H2O = ADP + phosphate + H(+)</text>
        <dbReference type="Rhea" id="RHEA:13065"/>
        <dbReference type="ChEBI" id="CHEBI:15377"/>
        <dbReference type="ChEBI" id="CHEBI:15378"/>
        <dbReference type="ChEBI" id="CHEBI:30616"/>
        <dbReference type="ChEBI" id="CHEBI:43474"/>
        <dbReference type="ChEBI" id="CHEBI:456216"/>
        <dbReference type="EC" id="5.6.2.3"/>
    </reaction>
</comment>
<dbReference type="Gene3D" id="3.40.50.300">
    <property type="entry name" value="P-loop containing nucleotide triphosphate hydrolases"/>
    <property type="match status" value="1"/>
</dbReference>
<evidence type="ECO:0000313" key="4">
    <source>
        <dbReference type="Proteomes" id="UP001454036"/>
    </source>
</evidence>
<dbReference type="GO" id="GO:0006310">
    <property type="term" value="P:DNA recombination"/>
    <property type="evidence" value="ECO:0007669"/>
    <property type="project" value="UniProtKB-KW"/>
</dbReference>
<proteinExistence type="inferred from homology"/>
<dbReference type="GO" id="GO:0043139">
    <property type="term" value="F:5'-3' DNA helicase activity"/>
    <property type="evidence" value="ECO:0007669"/>
    <property type="project" value="UniProtKB-EC"/>
</dbReference>
<comment type="caution">
    <text evidence="3">The sequence shown here is derived from an EMBL/GenBank/DDBJ whole genome shotgun (WGS) entry which is preliminary data.</text>
</comment>
<dbReference type="Pfam" id="PF05970">
    <property type="entry name" value="PIF1"/>
    <property type="match status" value="1"/>
</dbReference>
<comment type="cofactor">
    <cofactor evidence="1">
        <name>Mg(2+)</name>
        <dbReference type="ChEBI" id="CHEBI:18420"/>
    </cofactor>
</comment>
<dbReference type="InterPro" id="IPR027417">
    <property type="entry name" value="P-loop_NTPase"/>
</dbReference>
<feature type="domain" description="DNA helicase Pif1-like DEAD-box helicase" evidence="2">
    <location>
        <begin position="1"/>
        <end position="92"/>
    </location>
</feature>
<accession>A0AAV3Q4K6</accession>
<sequence>MADKLSIQAVHPLLQDLCESEEPFGGKLVVFGGDFRQVLPVVKGGGRNEQVDASIVTSTLCKYFKKLKLTDNMRARYDLDFVDFLMRIGNGK</sequence>
<gene>
    <name evidence="3" type="ORF">LIER_15223</name>
</gene>
<evidence type="ECO:0000313" key="3">
    <source>
        <dbReference type="EMBL" id="GAA0158117.1"/>
    </source>
</evidence>
<name>A0AAV3Q4K6_LITER</name>
<dbReference type="GO" id="GO:0016787">
    <property type="term" value="F:hydrolase activity"/>
    <property type="evidence" value="ECO:0007669"/>
    <property type="project" value="UniProtKB-KW"/>
</dbReference>
<dbReference type="GO" id="GO:0005524">
    <property type="term" value="F:ATP binding"/>
    <property type="evidence" value="ECO:0007669"/>
    <property type="project" value="UniProtKB-KW"/>
</dbReference>
<dbReference type="GO" id="GO:0000723">
    <property type="term" value="P:telomere maintenance"/>
    <property type="evidence" value="ECO:0007669"/>
    <property type="project" value="InterPro"/>
</dbReference>
<dbReference type="PANTHER" id="PTHR10492:SF57">
    <property type="entry name" value="ATP-DEPENDENT DNA HELICASE"/>
    <property type="match status" value="1"/>
</dbReference>
<keyword evidence="1" id="KW-0233">DNA recombination</keyword>
<dbReference type="AlphaFoldDB" id="A0AAV3Q4K6"/>
<protein>
    <recommendedName>
        <fullName evidence="1">ATP-dependent DNA helicase</fullName>
        <ecNumber evidence="1">5.6.2.3</ecNumber>
    </recommendedName>
</protein>
<dbReference type="InterPro" id="IPR010285">
    <property type="entry name" value="DNA_helicase_pif1-like_DEAD"/>
</dbReference>